<evidence type="ECO:0000259" key="4">
    <source>
        <dbReference type="PROSITE" id="PS50089"/>
    </source>
</evidence>
<dbReference type="SUPFAM" id="SSF57850">
    <property type="entry name" value="RING/U-box"/>
    <property type="match status" value="1"/>
</dbReference>
<dbReference type="PROSITE" id="PS50297">
    <property type="entry name" value="ANK_REP_REGION"/>
    <property type="match status" value="1"/>
</dbReference>
<dbReference type="CDD" id="cd16649">
    <property type="entry name" value="mRING-HC-C3HC5_CGRF1-like"/>
    <property type="match status" value="1"/>
</dbReference>
<dbReference type="SUPFAM" id="SSF48403">
    <property type="entry name" value="Ankyrin repeat"/>
    <property type="match status" value="2"/>
</dbReference>
<dbReference type="InterPro" id="IPR002110">
    <property type="entry name" value="Ankyrin_rpt"/>
</dbReference>
<dbReference type="OrthoDB" id="1577640at2759"/>
<keyword evidence="2" id="KW-0479">Metal-binding</keyword>
<dbReference type="GO" id="GO:0008270">
    <property type="term" value="F:zinc ion binding"/>
    <property type="evidence" value="ECO:0007669"/>
    <property type="project" value="UniProtKB-KW"/>
</dbReference>
<evidence type="ECO:0000256" key="3">
    <source>
        <dbReference type="SAM" id="Coils"/>
    </source>
</evidence>
<reference evidence="5 6" key="1">
    <citation type="submission" date="2019-05" db="EMBL/GenBank/DDBJ databases">
        <title>The compact genome of Giardia muris reveals important steps in the evolution of intestinal protozoan parasites.</title>
        <authorList>
            <person name="Xu F."/>
            <person name="Jimenez-Gonzalez A."/>
            <person name="Einarsson E."/>
            <person name="Astvaldsson A."/>
            <person name="Peirasmaki D."/>
            <person name="Eckmann L."/>
            <person name="Andersson J.O."/>
            <person name="Svard S.G."/>
            <person name="Jerlstrom-Hultqvist J."/>
        </authorList>
    </citation>
    <scope>NUCLEOTIDE SEQUENCE [LARGE SCALE GENOMIC DNA]</scope>
    <source>
        <strain evidence="5 6">Roberts-Thomson</strain>
    </source>
</reference>
<dbReference type="Gene3D" id="3.30.40.10">
    <property type="entry name" value="Zinc/RING finger domain, C3HC4 (zinc finger)"/>
    <property type="match status" value="1"/>
</dbReference>
<accession>A0A4Z1T191</accession>
<dbReference type="InterPro" id="IPR001841">
    <property type="entry name" value="Znf_RING"/>
</dbReference>
<proteinExistence type="predicted"/>
<dbReference type="AlphaFoldDB" id="A0A4Z1T191"/>
<dbReference type="EMBL" id="VDLU01000004">
    <property type="protein sequence ID" value="TNJ26697.1"/>
    <property type="molecule type" value="Genomic_DNA"/>
</dbReference>
<evidence type="ECO:0000313" key="5">
    <source>
        <dbReference type="EMBL" id="TNJ26697.1"/>
    </source>
</evidence>
<feature type="coiled-coil region" evidence="3">
    <location>
        <begin position="583"/>
        <end position="610"/>
    </location>
</feature>
<dbReference type="SMART" id="SM00248">
    <property type="entry name" value="ANK"/>
    <property type="match status" value="12"/>
</dbReference>
<keyword evidence="1" id="KW-0040">ANK repeat</keyword>
<comment type="caution">
    <text evidence="5">The sequence shown here is derived from an EMBL/GenBank/DDBJ whole genome shotgun (WGS) entry which is preliminary data.</text>
</comment>
<dbReference type="Gene3D" id="1.25.40.20">
    <property type="entry name" value="Ankyrin repeat-containing domain"/>
    <property type="match status" value="5"/>
</dbReference>
<feature type="repeat" description="ANK" evidence="1">
    <location>
        <begin position="431"/>
        <end position="451"/>
    </location>
</feature>
<protein>
    <submittedName>
        <fullName evidence="5">Ankyrin repeat protein 2</fullName>
    </submittedName>
</protein>
<evidence type="ECO:0000256" key="2">
    <source>
        <dbReference type="PROSITE-ProRule" id="PRU00175"/>
    </source>
</evidence>
<keyword evidence="3" id="KW-0175">Coiled coil</keyword>
<keyword evidence="2" id="KW-0863">Zinc-finger</keyword>
<gene>
    <name evidence="5" type="ORF">GMRT_14443</name>
</gene>
<evidence type="ECO:0000313" key="6">
    <source>
        <dbReference type="Proteomes" id="UP000315496"/>
    </source>
</evidence>
<keyword evidence="2" id="KW-0862">Zinc</keyword>
<dbReference type="PANTHER" id="PTHR24120:SF4">
    <property type="entry name" value="GH07239P"/>
    <property type="match status" value="1"/>
</dbReference>
<dbReference type="InterPro" id="IPR036770">
    <property type="entry name" value="Ankyrin_rpt-contain_sf"/>
</dbReference>
<organism evidence="5 6">
    <name type="scientific">Giardia muris</name>
    <dbReference type="NCBI Taxonomy" id="5742"/>
    <lineage>
        <taxon>Eukaryota</taxon>
        <taxon>Metamonada</taxon>
        <taxon>Diplomonadida</taxon>
        <taxon>Hexamitidae</taxon>
        <taxon>Giardiinae</taxon>
        <taxon>Giardia</taxon>
    </lineage>
</organism>
<dbReference type="Proteomes" id="UP000315496">
    <property type="component" value="Chromosome 4"/>
</dbReference>
<dbReference type="InterPro" id="IPR013083">
    <property type="entry name" value="Znf_RING/FYVE/PHD"/>
</dbReference>
<keyword evidence="6" id="KW-1185">Reference proteome</keyword>
<name>A0A4Z1T191_GIAMU</name>
<dbReference type="PROSITE" id="PS50088">
    <property type="entry name" value="ANK_REPEAT"/>
    <property type="match status" value="1"/>
</dbReference>
<dbReference type="PANTHER" id="PTHR24120">
    <property type="entry name" value="GH07239P"/>
    <property type="match status" value="1"/>
</dbReference>
<dbReference type="PROSITE" id="PS50089">
    <property type="entry name" value="ZF_RING_2"/>
    <property type="match status" value="1"/>
</dbReference>
<dbReference type="VEuPathDB" id="GiardiaDB:GMRT_14443"/>
<evidence type="ECO:0000256" key="1">
    <source>
        <dbReference type="PROSITE-ProRule" id="PRU00023"/>
    </source>
</evidence>
<dbReference type="Pfam" id="PF13920">
    <property type="entry name" value="zf-C3HC4_3"/>
    <property type="match status" value="1"/>
</dbReference>
<feature type="domain" description="RING-type" evidence="4">
    <location>
        <begin position="683"/>
        <end position="720"/>
    </location>
</feature>
<dbReference type="Pfam" id="PF12796">
    <property type="entry name" value="Ank_2"/>
    <property type="match status" value="5"/>
</dbReference>
<sequence>MSFTDLMRAAMKGDFEGVKRSLNQVGRKDENGRTALMFAAASGHADCIPLLEEELRMQDNSGMTALMKAAYHGKTDCVRLLLSEAGKHTTGAWSNFSPGATALMMAAHENHPEIVQFLLPYEQGMIDSNGNTAMWYANKRTSWMSDNYQVRRLLENEGSERASPPPQGPAFLQVFATVGDVEGVQKHLDRVGYQNLNGTTALMMAAEKGHSDCIPLLEKEIGMQNNWGWTALMWGALNGQTDCARLLLSEAGRQSTEKWDDFPPGATALMIAVAKGHSRCIPLLEKEVRMQDNRGWTALMYAVHGGHIDCARLLLSETGLQSSKGASGMPKGTSALMLAAARGSTDIVALLEPYELGLRDSQGNTAGHIARANPRNSKELIALLERDSPDNLALRLLPPAVDITPLIQAVIAGDREAFHAHLDEAGRKDTDGRTALMYAAERGEVEFVRLLRTQELRMQDQEGRIALMLAAQHGEIGCVKLLLEEADLENSRGESALDIAGSVGSKASHHTRCQCCALILRDDAGAGVGVGRHLSVAQRKLLTVREALSTAFSGDDAQHAENAFANIIAELNFLRQLTEQQDRNTNAAEIASLQRRLEEKDAEVAAERQEHGRRIAELTTRLQERTDELEKRTLELQTSIRMPQPILTGDGYTLDELELLERNLTTSLKTITTSRAVLQSSSCIVCLRNPKDTLLQPCNHLCVCSDCSGQLKGQPCPLCRTPIDNTVKVHL</sequence>